<name>A0A1A9RJN1_EIKCO</name>
<protein>
    <submittedName>
        <fullName evidence="1">Uncharacterized protein</fullName>
    </submittedName>
</protein>
<sequence length="87" mass="9941">MTLTDTLTRFTKNRSFQLGKLTDKGTSEPLLKPEHALSQLQRVFDGVQMALRGVSSWSTVRRPPYFKYAQQNSNGYCVRLAEISMRS</sequence>
<evidence type="ECO:0000313" key="2">
    <source>
        <dbReference type="Proteomes" id="UP000077589"/>
    </source>
</evidence>
<dbReference type="AlphaFoldDB" id="A0A1A9RJN1"/>
<accession>A0A1A9RJN1</accession>
<evidence type="ECO:0000313" key="1">
    <source>
        <dbReference type="EMBL" id="OAM18621.1"/>
    </source>
</evidence>
<proteinExistence type="predicted"/>
<gene>
    <name evidence="1" type="ORF">A7P90_06780</name>
</gene>
<comment type="caution">
    <text evidence="1">The sequence shown here is derived from an EMBL/GenBank/DDBJ whole genome shotgun (WGS) entry which is preliminary data.</text>
</comment>
<dbReference type="EMBL" id="LXSG01000033">
    <property type="protein sequence ID" value="OAM18621.1"/>
    <property type="molecule type" value="Genomic_DNA"/>
</dbReference>
<organism evidence="1 2">
    <name type="scientific">Eikenella corrodens</name>
    <dbReference type="NCBI Taxonomy" id="539"/>
    <lineage>
        <taxon>Bacteria</taxon>
        <taxon>Pseudomonadati</taxon>
        <taxon>Pseudomonadota</taxon>
        <taxon>Betaproteobacteria</taxon>
        <taxon>Neisseriales</taxon>
        <taxon>Neisseriaceae</taxon>
        <taxon>Eikenella</taxon>
    </lineage>
</organism>
<reference evidence="2" key="1">
    <citation type="submission" date="2016-05" db="EMBL/GenBank/DDBJ databases">
        <title>Draft genome of Corynebacterium afermentans subsp. afermentans LCDC 88199T.</title>
        <authorList>
            <person name="Bernier A.-M."/>
            <person name="Bernard K."/>
        </authorList>
    </citation>
    <scope>NUCLEOTIDE SEQUENCE [LARGE SCALE GENOMIC DNA]</scope>
    <source>
        <strain evidence="2">NML04-0072</strain>
    </source>
</reference>
<dbReference type="Proteomes" id="UP000077589">
    <property type="component" value="Unassembled WGS sequence"/>
</dbReference>